<dbReference type="EMBL" id="JACOQL010000003">
    <property type="protein sequence ID" value="MBC9247102.1"/>
    <property type="molecule type" value="Genomic_DNA"/>
</dbReference>
<evidence type="ECO:0000256" key="1">
    <source>
        <dbReference type="SAM" id="SignalP"/>
    </source>
</evidence>
<protein>
    <submittedName>
        <fullName evidence="3">DUF1311 domain-containing protein</fullName>
    </submittedName>
</protein>
<evidence type="ECO:0000259" key="2">
    <source>
        <dbReference type="Pfam" id="PF07007"/>
    </source>
</evidence>
<feature type="domain" description="Lysozyme inhibitor LprI-like N-terminal" evidence="2">
    <location>
        <begin position="69"/>
        <end position="165"/>
    </location>
</feature>
<feature type="signal peptide" evidence="1">
    <location>
        <begin position="1"/>
        <end position="18"/>
    </location>
</feature>
<dbReference type="RefSeq" id="WP_187793605.1">
    <property type="nucleotide sequence ID" value="NZ_JACOQL010000003.1"/>
</dbReference>
<name>A0A926J6B7_9RHOB</name>
<evidence type="ECO:0000313" key="3">
    <source>
        <dbReference type="EMBL" id="MBC9247102.1"/>
    </source>
</evidence>
<organism evidence="3 4">
    <name type="scientific">Paracoccus amoyensis</name>
    <dbReference type="NCBI Taxonomy" id="2760093"/>
    <lineage>
        <taxon>Bacteria</taxon>
        <taxon>Pseudomonadati</taxon>
        <taxon>Pseudomonadota</taxon>
        <taxon>Alphaproteobacteria</taxon>
        <taxon>Rhodobacterales</taxon>
        <taxon>Paracoccaceae</taxon>
        <taxon>Paracoccus</taxon>
    </lineage>
</organism>
<dbReference type="Pfam" id="PF07007">
    <property type="entry name" value="LprI"/>
    <property type="match status" value="1"/>
</dbReference>
<evidence type="ECO:0000313" key="4">
    <source>
        <dbReference type="Proteomes" id="UP000608594"/>
    </source>
</evidence>
<gene>
    <name evidence="3" type="ORF">H4P12_10305</name>
</gene>
<dbReference type="PANTHER" id="PTHR39176:SF1">
    <property type="entry name" value="PERIPLASMIC PROTEIN"/>
    <property type="match status" value="1"/>
</dbReference>
<keyword evidence="1" id="KW-0732">Signal</keyword>
<dbReference type="Gene3D" id="1.20.1270.180">
    <property type="match status" value="1"/>
</dbReference>
<dbReference type="Proteomes" id="UP000608594">
    <property type="component" value="Unassembled WGS sequence"/>
</dbReference>
<keyword evidence="4" id="KW-1185">Reference proteome</keyword>
<dbReference type="InterPro" id="IPR009739">
    <property type="entry name" value="LprI-like_N"/>
</dbReference>
<sequence length="173" mass="18752">MIRIALCLAVFAAAPVLAQDSTEPASAFDAALVDACLDSAREREAQDQQPAWESCIAAAADPCLDGPDGSTTVGMSMCLGQEYDIWDAKLNEAYQSLLSDAEATDKEMAELGSAAEKQVPHLRDMQRNWIAFRDAACGYERSRWGGGTGGGPAATECMMRLTAQQFFWLQKYQ</sequence>
<dbReference type="PANTHER" id="PTHR39176">
    <property type="entry name" value="PERIPLASMIC PROTEIN-RELATED"/>
    <property type="match status" value="1"/>
</dbReference>
<proteinExistence type="predicted"/>
<comment type="caution">
    <text evidence="3">The sequence shown here is derived from an EMBL/GenBank/DDBJ whole genome shotgun (WGS) entry which is preliminary data.</text>
</comment>
<dbReference type="AlphaFoldDB" id="A0A926J6B7"/>
<accession>A0A926J6B7</accession>
<reference evidence="3" key="1">
    <citation type="submission" date="2020-08" db="EMBL/GenBank/DDBJ databases">
        <title>Paracoccus amoyensis sp. nov., isolated from the surface seawater at coast of Xiamen, Fujian.</title>
        <authorList>
            <person name="Lyu L."/>
        </authorList>
    </citation>
    <scope>NUCLEOTIDE SEQUENCE</scope>
    <source>
        <strain evidence="3">11-3</strain>
    </source>
</reference>
<feature type="chain" id="PRO_5037621560" evidence="1">
    <location>
        <begin position="19"/>
        <end position="173"/>
    </location>
</feature>